<sequence length="355" mass="37625">MNDASVRPFATPPSFTPPSGSSASSFASGGLASSSHAADAVDAADPSTLVRLAEALERSLSCSREIIDLVVTTFAAGGHLLLEDVPGVGKTTLARAMGQAIGGESHRIQFTPDLLPSDLTGVSIYSQDTHDFEFHPGPLFANIVIADEINRANPKTQSAMLEAMSEGQISVDGITHVLPDPYFVIATQNPIELEGTYPLPEAQLDRFMSCTSFGYPSAEAESAMLTSADWSRPLDRVRQICTGDETTAIRAAVRKVALAKPVADYVVSLIRATRSHDGIRYGASPRASLHLAAMGRARAFIKGRDYVLPDDVQSLAVPVLAHRLVLEDAGYGSSSLDRARGLIADIVASTPVPRV</sequence>
<organism evidence="4 5">
    <name type="scientific">Bifidobacterium myosotis</name>
    <dbReference type="NCBI Taxonomy" id="1630166"/>
    <lineage>
        <taxon>Bacteria</taxon>
        <taxon>Bacillati</taxon>
        <taxon>Actinomycetota</taxon>
        <taxon>Actinomycetes</taxon>
        <taxon>Bifidobacteriales</taxon>
        <taxon>Bifidobacteriaceae</taxon>
        <taxon>Bifidobacterium</taxon>
    </lineage>
</organism>
<dbReference type="GO" id="GO:0016887">
    <property type="term" value="F:ATP hydrolysis activity"/>
    <property type="evidence" value="ECO:0007669"/>
    <property type="project" value="InterPro"/>
</dbReference>
<name>A0A261FR29_9BIFI</name>
<evidence type="ECO:0000313" key="4">
    <source>
        <dbReference type="EMBL" id="OZG61640.1"/>
    </source>
</evidence>
<dbReference type="EMBL" id="MWWW01000002">
    <property type="protein sequence ID" value="OZG61640.1"/>
    <property type="molecule type" value="Genomic_DNA"/>
</dbReference>
<feature type="domain" description="ATPase AAA-3" evidence="2">
    <location>
        <begin position="79"/>
        <end position="208"/>
    </location>
</feature>
<dbReference type="InterPro" id="IPR027417">
    <property type="entry name" value="P-loop_NTPase"/>
</dbReference>
<proteinExistence type="predicted"/>
<dbReference type="Gene3D" id="1.10.8.80">
    <property type="entry name" value="Magnesium chelatase subunit I, C-Terminal domain"/>
    <property type="match status" value="1"/>
</dbReference>
<dbReference type="InterPro" id="IPR041628">
    <property type="entry name" value="ChlI/MoxR_AAA_lid"/>
</dbReference>
<feature type="domain" description="ChlI/MoxR AAA lid" evidence="3">
    <location>
        <begin position="271"/>
        <end position="327"/>
    </location>
</feature>
<accession>A0A261FR29</accession>
<protein>
    <submittedName>
        <fullName evidence="4">MoxR-like ATPase</fullName>
    </submittedName>
</protein>
<dbReference type="Gene3D" id="3.40.50.300">
    <property type="entry name" value="P-loop containing nucleotide triphosphate hydrolases"/>
    <property type="match status" value="1"/>
</dbReference>
<reference evidence="4 5" key="1">
    <citation type="journal article" date="2017" name="BMC Genomics">
        <title>Comparative genomic and phylogenomic analyses of the Bifidobacteriaceae family.</title>
        <authorList>
            <person name="Lugli G.A."/>
            <person name="Milani C."/>
            <person name="Turroni F."/>
            <person name="Duranti S."/>
            <person name="Mancabelli L."/>
            <person name="Mangifesta M."/>
            <person name="Ferrario C."/>
            <person name="Modesto M."/>
            <person name="Mattarelli P."/>
            <person name="Jiri K."/>
            <person name="van Sinderen D."/>
            <person name="Ventura M."/>
        </authorList>
    </citation>
    <scope>NUCLEOTIDE SEQUENCE [LARGE SCALE GENOMIC DNA]</scope>
    <source>
        <strain evidence="4 5">DSM 100196</strain>
    </source>
</reference>
<dbReference type="SUPFAM" id="SSF52540">
    <property type="entry name" value="P-loop containing nucleoside triphosphate hydrolases"/>
    <property type="match status" value="1"/>
</dbReference>
<comment type="caution">
    <text evidence="4">The sequence shown here is derived from an EMBL/GenBank/DDBJ whole genome shotgun (WGS) entry which is preliminary data.</text>
</comment>
<dbReference type="InterPro" id="IPR050764">
    <property type="entry name" value="CbbQ/NirQ/NorQ/GpvN"/>
</dbReference>
<dbReference type="OrthoDB" id="9808397at2"/>
<evidence type="ECO:0000313" key="5">
    <source>
        <dbReference type="Proteomes" id="UP000216871"/>
    </source>
</evidence>
<evidence type="ECO:0000259" key="2">
    <source>
        <dbReference type="Pfam" id="PF07726"/>
    </source>
</evidence>
<dbReference type="InterPro" id="IPR011703">
    <property type="entry name" value="ATPase_AAA-3"/>
</dbReference>
<dbReference type="CDD" id="cd00009">
    <property type="entry name" value="AAA"/>
    <property type="match status" value="1"/>
</dbReference>
<dbReference type="Pfam" id="PF07726">
    <property type="entry name" value="AAA_3"/>
    <property type="match status" value="1"/>
</dbReference>
<dbReference type="GO" id="GO:0005524">
    <property type="term" value="F:ATP binding"/>
    <property type="evidence" value="ECO:0007669"/>
    <property type="project" value="InterPro"/>
</dbReference>
<gene>
    <name evidence="4" type="ORF">BMYO_0154</name>
</gene>
<dbReference type="AlphaFoldDB" id="A0A261FR29"/>
<feature type="compositionally biased region" description="Low complexity" evidence="1">
    <location>
        <begin position="17"/>
        <end position="28"/>
    </location>
</feature>
<keyword evidence="5" id="KW-1185">Reference proteome</keyword>
<dbReference type="PANTHER" id="PTHR42759:SF5">
    <property type="entry name" value="METHANOL DEHYDROGENASE REGULATOR"/>
    <property type="match status" value="1"/>
</dbReference>
<feature type="region of interest" description="Disordered" evidence="1">
    <location>
        <begin position="1"/>
        <end position="28"/>
    </location>
</feature>
<dbReference type="Pfam" id="PF17863">
    <property type="entry name" value="AAA_lid_2"/>
    <property type="match status" value="1"/>
</dbReference>
<evidence type="ECO:0000256" key="1">
    <source>
        <dbReference type="SAM" id="MobiDB-lite"/>
    </source>
</evidence>
<dbReference type="PIRSF" id="PIRSF002849">
    <property type="entry name" value="AAA_ATPase_chaperone_MoxR_prd"/>
    <property type="match status" value="1"/>
</dbReference>
<evidence type="ECO:0000259" key="3">
    <source>
        <dbReference type="Pfam" id="PF17863"/>
    </source>
</evidence>
<dbReference type="PANTHER" id="PTHR42759">
    <property type="entry name" value="MOXR FAMILY PROTEIN"/>
    <property type="match status" value="1"/>
</dbReference>
<dbReference type="RefSeq" id="WP_094666796.1">
    <property type="nucleotide sequence ID" value="NZ_MWWW01000002.1"/>
</dbReference>
<dbReference type="Proteomes" id="UP000216871">
    <property type="component" value="Unassembled WGS sequence"/>
</dbReference>